<feature type="compositionally biased region" description="Basic and acidic residues" evidence="3">
    <location>
        <begin position="127"/>
        <end position="147"/>
    </location>
</feature>
<keyword evidence="4" id="KW-0812">Transmembrane</keyword>
<evidence type="ECO:0000313" key="7">
    <source>
        <dbReference type="Proteomes" id="UP000231279"/>
    </source>
</evidence>
<feature type="compositionally biased region" description="Low complexity" evidence="3">
    <location>
        <begin position="113"/>
        <end position="126"/>
    </location>
</feature>
<feature type="compositionally biased region" description="Polar residues" evidence="3">
    <location>
        <begin position="149"/>
        <end position="159"/>
    </location>
</feature>
<name>A0A2G9GNJ1_9LAMI</name>
<evidence type="ECO:0000256" key="2">
    <source>
        <dbReference type="RuleBase" id="RU003616"/>
    </source>
</evidence>
<dbReference type="Gene3D" id="2.60.40.790">
    <property type="match status" value="1"/>
</dbReference>
<gene>
    <name evidence="6" type="ORF">CDL12_20655</name>
</gene>
<evidence type="ECO:0000259" key="5">
    <source>
        <dbReference type="PROSITE" id="PS01031"/>
    </source>
</evidence>
<dbReference type="AlphaFoldDB" id="A0A2G9GNJ1"/>
<dbReference type="InterPro" id="IPR008978">
    <property type="entry name" value="HSP20-like_chaperone"/>
</dbReference>
<keyword evidence="4" id="KW-1133">Transmembrane helix</keyword>
<evidence type="ECO:0000256" key="4">
    <source>
        <dbReference type="SAM" id="Phobius"/>
    </source>
</evidence>
<protein>
    <recommendedName>
        <fullName evidence="5">SHSP domain-containing protein</fullName>
    </recommendedName>
</protein>
<dbReference type="Pfam" id="PF00011">
    <property type="entry name" value="HSP20"/>
    <property type="match status" value="1"/>
</dbReference>
<keyword evidence="4" id="KW-0472">Membrane</keyword>
<evidence type="ECO:0000256" key="1">
    <source>
        <dbReference type="PROSITE-ProRule" id="PRU00285"/>
    </source>
</evidence>
<dbReference type="InterPro" id="IPR002068">
    <property type="entry name" value="A-crystallin/Hsp20_dom"/>
</dbReference>
<dbReference type="Proteomes" id="UP000231279">
    <property type="component" value="Unassembled WGS sequence"/>
</dbReference>
<dbReference type="SUPFAM" id="SSF49764">
    <property type="entry name" value="HSP20-like chaperones"/>
    <property type="match status" value="1"/>
</dbReference>
<feature type="region of interest" description="Disordered" evidence="3">
    <location>
        <begin position="105"/>
        <end position="166"/>
    </location>
</feature>
<evidence type="ECO:0000256" key="3">
    <source>
        <dbReference type="SAM" id="MobiDB-lite"/>
    </source>
</evidence>
<comment type="similarity">
    <text evidence="1 2">Belongs to the small heat shock protein (HSP20) family.</text>
</comment>
<dbReference type="STRING" id="429701.A0A2G9GNJ1"/>
<organism evidence="6 7">
    <name type="scientific">Handroanthus impetiginosus</name>
    <dbReference type="NCBI Taxonomy" id="429701"/>
    <lineage>
        <taxon>Eukaryota</taxon>
        <taxon>Viridiplantae</taxon>
        <taxon>Streptophyta</taxon>
        <taxon>Embryophyta</taxon>
        <taxon>Tracheophyta</taxon>
        <taxon>Spermatophyta</taxon>
        <taxon>Magnoliopsida</taxon>
        <taxon>eudicotyledons</taxon>
        <taxon>Gunneridae</taxon>
        <taxon>Pentapetalae</taxon>
        <taxon>asterids</taxon>
        <taxon>lamiids</taxon>
        <taxon>Lamiales</taxon>
        <taxon>Bignoniaceae</taxon>
        <taxon>Crescentiina</taxon>
        <taxon>Tabebuia alliance</taxon>
        <taxon>Handroanthus</taxon>
    </lineage>
</organism>
<feature type="transmembrane region" description="Helical" evidence="4">
    <location>
        <begin position="180"/>
        <end position="201"/>
    </location>
</feature>
<sequence length="204" mass="23653">MDKRINPRDMVFEYMVPSSSWSEDTDCHYLRIDLPGFNMEEMRLRADKYGHIIVSGERQVNDNKIIHFEQLFKVPENSDIEETSAIFEDDRTYCVTIPKNVVPDQDRASEVQNSTSVYNSNNNNLSRKNDETVHNNEEEESHNEKKTSFVNKMSNTSSRNNEDDEEKEFRDAKSSFYRTPVLAVVVIVLLVAVFVPLVLGLRSH</sequence>
<evidence type="ECO:0000313" key="6">
    <source>
        <dbReference type="EMBL" id="PIN06785.1"/>
    </source>
</evidence>
<feature type="domain" description="SHSP" evidence="5">
    <location>
        <begin position="10"/>
        <end position="114"/>
    </location>
</feature>
<proteinExistence type="inferred from homology"/>
<accession>A0A2G9GNJ1</accession>
<reference evidence="7" key="1">
    <citation type="journal article" date="2018" name="Gigascience">
        <title>Genome assembly of the Pink Ipe (Handroanthus impetiginosus, Bignoniaceae), a highly valued, ecologically keystone Neotropical timber forest tree.</title>
        <authorList>
            <person name="Silva-Junior O.B."/>
            <person name="Grattapaglia D."/>
            <person name="Novaes E."/>
            <person name="Collevatti R.G."/>
        </authorList>
    </citation>
    <scope>NUCLEOTIDE SEQUENCE [LARGE SCALE GENOMIC DNA]</scope>
    <source>
        <strain evidence="7">cv. UFG-1</strain>
    </source>
</reference>
<keyword evidence="7" id="KW-1185">Reference proteome</keyword>
<dbReference type="EMBL" id="NKXS01004324">
    <property type="protein sequence ID" value="PIN06785.1"/>
    <property type="molecule type" value="Genomic_DNA"/>
</dbReference>
<comment type="caution">
    <text evidence="6">The sequence shown here is derived from an EMBL/GenBank/DDBJ whole genome shotgun (WGS) entry which is preliminary data.</text>
</comment>
<dbReference type="OrthoDB" id="1431247at2759"/>
<dbReference type="PROSITE" id="PS01031">
    <property type="entry name" value="SHSP"/>
    <property type="match status" value="1"/>
</dbReference>
<dbReference type="CDD" id="cd00298">
    <property type="entry name" value="ACD_sHsps_p23-like"/>
    <property type="match status" value="1"/>
</dbReference>